<dbReference type="PANTHER" id="PTHR21064">
    <property type="entry name" value="AMINOGLYCOSIDE PHOSPHOTRANSFERASE DOMAIN-CONTAINING PROTEIN-RELATED"/>
    <property type="match status" value="1"/>
</dbReference>
<gene>
    <name evidence="3" type="ORF">OKW52_21485</name>
</gene>
<comment type="caution">
    <text evidence="3">The sequence shown here is derived from an EMBL/GenBank/DDBJ whole genome shotgun (WGS) entry which is preliminary data.</text>
</comment>
<evidence type="ECO:0000259" key="2">
    <source>
        <dbReference type="Pfam" id="PF01636"/>
    </source>
</evidence>
<proteinExistence type="inferred from homology"/>
<protein>
    <submittedName>
        <fullName evidence="3">Phosphotransferase</fullName>
    </submittedName>
</protein>
<dbReference type="Gene3D" id="3.30.200.20">
    <property type="entry name" value="Phosphorylase Kinase, domain 1"/>
    <property type="match status" value="1"/>
</dbReference>
<accession>A0ABT3H4L5</accession>
<dbReference type="InterPro" id="IPR002575">
    <property type="entry name" value="Aminoglycoside_PTrfase"/>
</dbReference>
<dbReference type="Pfam" id="PF01636">
    <property type="entry name" value="APH"/>
    <property type="match status" value="1"/>
</dbReference>
<dbReference type="InterPro" id="IPR011009">
    <property type="entry name" value="Kinase-like_dom_sf"/>
</dbReference>
<dbReference type="Gene3D" id="3.90.1200.10">
    <property type="match status" value="1"/>
</dbReference>
<dbReference type="EMBL" id="JAPDFL010000001">
    <property type="protein sequence ID" value="MCW1934748.1"/>
    <property type="molecule type" value="Genomic_DNA"/>
</dbReference>
<evidence type="ECO:0000313" key="4">
    <source>
        <dbReference type="Proteomes" id="UP001208938"/>
    </source>
</evidence>
<dbReference type="SUPFAM" id="SSF56112">
    <property type="entry name" value="Protein kinase-like (PK-like)"/>
    <property type="match status" value="1"/>
</dbReference>
<keyword evidence="4" id="KW-1185">Reference proteome</keyword>
<evidence type="ECO:0000256" key="1">
    <source>
        <dbReference type="ARBA" id="ARBA00038240"/>
    </source>
</evidence>
<dbReference type="RefSeq" id="WP_264507520.1">
    <property type="nucleotide sequence ID" value="NZ_JAPDFL010000001.1"/>
</dbReference>
<name>A0ABT3H4L5_9RHOB</name>
<dbReference type="PANTHER" id="PTHR21064:SF6">
    <property type="entry name" value="AMINOGLYCOSIDE PHOSPHOTRANSFERASE DOMAIN-CONTAINING PROTEIN"/>
    <property type="match status" value="1"/>
</dbReference>
<dbReference type="InterPro" id="IPR050249">
    <property type="entry name" value="Pseudomonas-type_ThrB"/>
</dbReference>
<feature type="domain" description="Aminoglycoside phosphotransferase" evidence="2">
    <location>
        <begin position="25"/>
        <end position="262"/>
    </location>
</feature>
<dbReference type="Proteomes" id="UP001208938">
    <property type="component" value="Unassembled WGS sequence"/>
</dbReference>
<evidence type="ECO:0000313" key="3">
    <source>
        <dbReference type="EMBL" id="MCW1934748.1"/>
    </source>
</evidence>
<reference evidence="3 4" key="1">
    <citation type="submission" date="2022-10" db="EMBL/GenBank/DDBJ databases">
        <title>Pararhodobacter sp. nov., isolated from marine algae.</title>
        <authorList>
            <person name="Choi B.J."/>
            <person name="Kim J.M."/>
            <person name="Lee J.K."/>
            <person name="Choi D.G."/>
            <person name="Jeon C.O."/>
        </authorList>
    </citation>
    <scope>NUCLEOTIDE SEQUENCE [LARGE SCALE GENOMIC DNA]</scope>
    <source>
        <strain evidence="3 4">ZQ420</strain>
    </source>
</reference>
<comment type="similarity">
    <text evidence="1">Belongs to the pseudomonas-type ThrB family.</text>
</comment>
<organism evidence="3 4">
    <name type="scientific">Pararhodobacter zhoushanensis</name>
    <dbReference type="NCBI Taxonomy" id="2479545"/>
    <lineage>
        <taxon>Bacteria</taxon>
        <taxon>Pseudomonadati</taxon>
        <taxon>Pseudomonadota</taxon>
        <taxon>Alphaproteobacteria</taxon>
        <taxon>Rhodobacterales</taxon>
        <taxon>Paracoccaceae</taxon>
        <taxon>Pararhodobacter</taxon>
    </lineage>
</organism>
<sequence>MSKVVKSAAPLWGFDPARVSLVAARENSVWRAEGEGGSYALRLHRPGYRTDAELLSELQWMEMLAKGGLTVPRPIPSLAGRLVEQIGDTSVDVLGWMPGRMLGEKGGMPGITDRPGLMRQLGALLARLHDLSDAWTPPPGFSRPKWDRAGLLGKTPLWGPFWENPDLTSRQRDTVLAAQAKALAALAALEGGLDYGLIHADAITENIMVDGDRLVLIDFDDGGWGFRDFELATVLMRQLDRPDYPALRTALIDGYAARRRVDARVLDLMLLLRALTYLGWIIPRLSEPGGAERSARAVATALPLAQAYVRGHDG</sequence>